<dbReference type="GO" id="GO:0003723">
    <property type="term" value="F:RNA binding"/>
    <property type="evidence" value="ECO:0007669"/>
    <property type="project" value="UniProtKB-UniRule"/>
</dbReference>
<dbReference type="AlphaFoldDB" id="A0A077RAD4"/>
<proteinExistence type="inferred from homology"/>
<feature type="region of interest" description="Disordered" evidence="5">
    <location>
        <begin position="524"/>
        <end position="543"/>
    </location>
</feature>
<feature type="domain" description="RRM" evidence="6">
    <location>
        <begin position="309"/>
        <end position="386"/>
    </location>
</feature>
<evidence type="ECO:0000256" key="5">
    <source>
        <dbReference type="SAM" id="MobiDB-lite"/>
    </source>
</evidence>
<feature type="region of interest" description="Disordered" evidence="5">
    <location>
        <begin position="633"/>
        <end position="682"/>
    </location>
</feature>
<feature type="compositionally biased region" description="Low complexity" evidence="5">
    <location>
        <begin position="409"/>
        <end position="424"/>
    </location>
</feature>
<dbReference type="InterPro" id="IPR002004">
    <property type="entry name" value="PABP_HYD_C"/>
</dbReference>
<accession>A0A077RAD4</accession>
<dbReference type="SUPFAM" id="SSF54928">
    <property type="entry name" value="RNA-binding domain, RBD"/>
    <property type="match status" value="2"/>
</dbReference>
<keyword evidence="3 4" id="KW-0694">RNA-binding</keyword>
<dbReference type="InterPro" id="IPR036053">
    <property type="entry name" value="PABP-dom"/>
</dbReference>
<dbReference type="Pfam" id="PF00658">
    <property type="entry name" value="MLLE"/>
    <property type="match status" value="1"/>
</dbReference>
<comment type="similarity">
    <text evidence="1">Belongs to the polyadenylate-binding protein type-1 family.</text>
</comment>
<dbReference type="InterPro" id="IPR012677">
    <property type="entry name" value="Nucleotide-bd_a/b_plait_sf"/>
</dbReference>
<dbReference type="Gene3D" id="1.10.1900.10">
    <property type="entry name" value="c-terminal domain of poly(a) binding protein"/>
    <property type="match status" value="2"/>
</dbReference>
<feature type="region of interest" description="Disordered" evidence="5">
    <location>
        <begin position="1"/>
        <end position="63"/>
    </location>
</feature>
<keyword evidence="2" id="KW-0677">Repeat</keyword>
<feature type="region of interest" description="Disordered" evidence="5">
    <location>
        <begin position="409"/>
        <end position="432"/>
    </location>
</feature>
<dbReference type="InterPro" id="IPR035979">
    <property type="entry name" value="RBD_domain_sf"/>
</dbReference>
<dbReference type="SUPFAM" id="SSF63570">
    <property type="entry name" value="PABC (PABP) domain"/>
    <property type="match status" value="2"/>
</dbReference>
<evidence type="ECO:0000256" key="2">
    <source>
        <dbReference type="ARBA" id="ARBA00022737"/>
    </source>
</evidence>
<feature type="compositionally biased region" description="Acidic residues" evidence="5">
    <location>
        <begin position="44"/>
        <end position="53"/>
    </location>
</feature>
<evidence type="ECO:0000256" key="3">
    <source>
        <dbReference type="ARBA" id="ARBA00022884"/>
    </source>
</evidence>
<dbReference type="Pfam" id="PF00076">
    <property type="entry name" value="RRM_1"/>
    <property type="match status" value="2"/>
</dbReference>
<feature type="compositionally biased region" description="Low complexity" evidence="5">
    <location>
        <begin position="645"/>
        <end position="682"/>
    </location>
</feature>
<evidence type="ECO:0000313" key="7">
    <source>
        <dbReference type="EMBL" id="CDI54139.1"/>
    </source>
</evidence>
<evidence type="ECO:0000256" key="1">
    <source>
        <dbReference type="ARBA" id="ARBA00008557"/>
    </source>
</evidence>
<feature type="domain" description="RRM" evidence="6">
    <location>
        <begin position="145"/>
        <end position="226"/>
    </location>
</feature>
<organism evidence="7">
    <name type="scientific">Melanopsichium pennsylvanicum 4</name>
    <dbReference type="NCBI Taxonomy" id="1398559"/>
    <lineage>
        <taxon>Eukaryota</taxon>
        <taxon>Fungi</taxon>
        <taxon>Dikarya</taxon>
        <taxon>Basidiomycota</taxon>
        <taxon>Ustilaginomycotina</taxon>
        <taxon>Ustilaginomycetes</taxon>
        <taxon>Ustilaginales</taxon>
        <taxon>Ustilaginaceae</taxon>
        <taxon>Melanopsichium</taxon>
    </lineage>
</organism>
<evidence type="ECO:0000256" key="4">
    <source>
        <dbReference type="PROSITE-ProRule" id="PRU00176"/>
    </source>
</evidence>
<evidence type="ECO:0000259" key="6">
    <source>
        <dbReference type="PROSITE" id="PS50102"/>
    </source>
</evidence>
<dbReference type="EMBL" id="HG529604">
    <property type="protein sequence ID" value="CDI54139.1"/>
    <property type="molecule type" value="Genomic_DNA"/>
</dbReference>
<sequence length="800" mass="85132">MADSIYAPHNQAKLEASRPADAAASPASPPAHDQNGSIANSEPAIEEEQDDDLDRPHPHLTRPFLHISGVDATMTDKELAGLVFEKVLPVRLKIDRTVGEGQTASGTVEFQTLDKAEKAYAIVRPPIHLRIEKDDSVTELVAAAKTRLVKQLPPITDDALVYDLFRRFGPLKRAQCILTNPAGIHTGFKGMAVLEFYFEQDAQRAETEMHCADVGGKTISVAVDTTIRKVSASASEFRPSATPFVPGNGMSAAAPSFAPTATGSRSVSAGSAASIYATAAASSSNAAAQKASRGPLAYSNQASTYVDPCNLFIKSLDAELNSNDLFDTFKTFGHIVSARVMRDNDGKSREFGFVSFTSPDEARNALQAMDNAKIGSKKITVRLHEPKTMRQEKLAARFNAINAEGQDAGAASAATNGGASQSTSKADKRQSRSYFKAGVPSDANGLADEEQLRSLSNVVRDELLSGEFTRRVQQLPSIKEAQVDDIVSELLKLKLGDAVDALNNPISLIQRVNEARERLPQLELSTSGLSTPATPVTPGPLSSGHSDLLGVQTQRSVSGLSSSSSIADGNASSKERERLLKAVISVCEAGAPVEDITDMLASLPKKDRALILFNPEFLKQKVEEAKEILDITDESGEDLTHSRGTDGATAASAASNVLRDSSNGQSSASTAAAAVTDDTKSTTQTHTLSSLAALPALEIVKLANSPSNSGLPLPKADPEVVKSTDAFIDSLAGKAAHDQKQKLGDQLFKKIRTFGVKGAPKLTIHFLDSEDLRSLAHLMNSYEEVLKEKVNQKIAAGLNK</sequence>
<dbReference type="SMART" id="SM00360">
    <property type="entry name" value="RRM"/>
    <property type="match status" value="3"/>
</dbReference>
<dbReference type="CDD" id="cd00590">
    <property type="entry name" value="RRM_SF"/>
    <property type="match status" value="1"/>
</dbReference>
<feature type="compositionally biased region" description="Polar residues" evidence="5">
    <location>
        <begin position="524"/>
        <end position="534"/>
    </location>
</feature>
<dbReference type="Gene3D" id="3.30.70.330">
    <property type="match status" value="2"/>
</dbReference>
<reference evidence="7" key="1">
    <citation type="journal article" date="2014" name="Genome Biol. Evol.">
        <title>Gene Loss Rather Than Gene Gain Is Associated with a Host Jump from Monocots to Dicots in the Smut Fungus Melanopsichium pennsylvanicum.</title>
        <authorList>
            <person name="Sharma R."/>
            <person name="Mishra B."/>
            <person name="Runge F."/>
            <person name="Thines M."/>
        </authorList>
    </citation>
    <scope>NUCLEOTIDE SEQUENCE</scope>
    <source>
        <strain evidence="7">4</strain>
    </source>
</reference>
<feature type="compositionally biased region" description="Low complexity" evidence="5">
    <location>
        <begin position="17"/>
        <end position="26"/>
    </location>
</feature>
<dbReference type="PROSITE" id="PS50102">
    <property type="entry name" value="RRM"/>
    <property type="match status" value="2"/>
</dbReference>
<name>A0A077RAD4_9BASI</name>
<dbReference type="PANTHER" id="PTHR24012">
    <property type="entry name" value="RNA BINDING PROTEIN"/>
    <property type="match status" value="1"/>
</dbReference>
<protein>
    <submittedName>
        <fullName evidence="7">Protein mediates microtubule-dependent mRNA transport</fullName>
    </submittedName>
</protein>
<dbReference type="InterPro" id="IPR000504">
    <property type="entry name" value="RRM_dom"/>
</dbReference>